<keyword evidence="2 3" id="KW-0092">Biotin</keyword>
<dbReference type="Pfam" id="PF00364">
    <property type="entry name" value="Biotin_lipoyl"/>
    <property type="match status" value="1"/>
</dbReference>
<dbReference type="GeneID" id="93780787"/>
<dbReference type="UniPathway" id="UPA00094"/>
<dbReference type="GO" id="GO:0006633">
    <property type="term" value="P:fatty acid biosynthetic process"/>
    <property type="evidence" value="ECO:0007669"/>
    <property type="project" value="UniProtKB-UniPathway"/>
</dbReference>
<keyword evidence="3" id="KW-0275">Fatty acid biosynthesis</keyword>
<dbReference type="NCBIfam" id="TIGR00531">
    <property type="entry name" value="BCCP"/>
    <property type="match status" value="1"/>
</dbReference>
<gene>
    <name evidence="7" type="primary">accB</name>
    <name evidence="7" type="ORF">CV019_07855</name>
    <name evidence="6" type="ORF">RO950_06300</name>
</gene>
<evidence type="ECO:0000256" key="2">
    <source>
        <dbReference type="ARBA" id="ARBA00023267"/>
    </source>
</evidence>
<dbReference type="PANTHER" id="PTHR45266:SF3">
    <property type="entry name" value="OXALOACETATE DECARBOXYLASE ALPHA CHAIN"/>
    <property type="match status" value="1"/>
</dbReference>
<evidence type="ECO:0000313" key="6">
    <source>
        <dbReference type="EMBL" id="MDT4286628.1"/>
    </source>
</evidence>
<dbReference type="OMA" id="EVEYPCK"/>
<evidence type="ECO:0000256" key="3">
    <source>
        <dbReference type="RuleBase" id="RU364072"/>
    </source>
</evidence>
<dbReference type="GO" id="GO:0009317">
    <property type="term" value="C:acetyl-CoA carboxylase complex"/>
    <property type="evidence" value="ECO:0007669"/>
    <property type="project" value="InterPro"/>
</dbReference>
<evidence type="ECO:0000313" key="7">
    <source>
        <dbReference type="EMBL" id="PPJ74355.1"/>
    </source>
</evidence>
<feature type="compositionally biased region" description="Polar residues" evidence="4">
    <location>
        <begin position="46"/>
        <end position="76"/>
    </location>
</feature>
<dbReference type="Proteomes" id="UP000238153">
    <property type="component" value="Unassembled WGS sequence"/>
</dbReference>
<dbReference type="Proteomes" id="UP001269271">
    <property type="component" value="Unassembled WGS sequence"/>
</dbReference>
<dbReference type="InterPro" id="IPR050709">
    <property type="entry name" value="Biotin_Carboxyl_Carrier/Decarb"/>
</dbReference>
<dbReference type="STRING" id="1283.ShL2_01272"/>
<dbReference type="InterPro" id="IPR000089">
    <property type="entry name" value="Biotin_lipoyl"/>
</dbReference>
<feature type="domain" description="Lipoyl-binding" evidence="5">
    <location>
        <begin position="85"/>
        <end position="161"/>
    </location>
</feature>
<dbReference type="RefSeq" id="WP_011275684.1">
    <property type="nucleotide sequence ID" value="NZ_BKAY01000003.1"/>
</dbReference>
<comment type="pathway">
    <text evidence="3">Lipid metabolism; fatty acid biosynthesis.</text>
</comment>
<keyword evidence="6" id="KW-0436">Ligase</keyword>
<dbReference type="PANTHER" id="PTHR45266">
    <property type="entry name" value="OXALOACETATE DECARBOXYLASE ALPHA CHAIN"/>
    <property type="match status" value="1"/>
</dbReference>
<evidence type="ECO:0000313" key="9">
    <source>
        <dbReference type="Proteomes" id="UP001269271"/>
    </source>
</evidence>
<reference evidence="7 8" key="1">
    <citation type="submission" date="2017-11" db="EMBL/GenBank/DDBJ databases">
        <authorList>
            <person name="Founou R.C."/>
            <person name="Founou L."/>
            <person name="Allam M."/>
            <person name="Ismail A."/>
            <person name="Essack S.Y."/>
        </authorList>
    </citation>
    <scope>NUCLEOTIDE SEQUENCE [LARGE SCALE GENOMIC DNA]</scope>
    <source>
        <strain evidence="7 8">G811N2B1</strain>
    </source>
</reference>
<dbReference type="Gene3D" id="2.40.50.100">
    <property type="match status" value="1"/>
</dbReference>
<keyword evidence="3" id="KW-0276">Fatty acid metabolism</keyword>
<evidence type="ECO:0000259" key="5">
    <source>
        <dbReference type="PROSITE" id="PS50968"/>
    </source>
</evidence>
<dbReference type="GO" id="GO:0003989">
    <property type="term" value="F:acetyl-CoA carboxylase activity"/>
    <property type="evidence" value="ECO:0007669"/>
    <property type="project" value="InterPro"/>
</dbReference>
<keyword evidence="3" id="KW-0444">Lipid biosynthesis</keyword>
<evidence type="ECO:0000313" key="8">
    <source>
        <dbReference type="Proteomes" id="UP000238153"/>
    </source>
</evidence>
<dbReference type="AlphaFoldDB" id="A0A2A1KAA7"/>
<dbReference type="FunFam" id="2.40.50.100:FF:000003">
    <property type="entry name" value="Acetyl-CoA carboxylase biotin carboxyl carrier protein"/>
    <property type="match status" value="1"/>
</dbReference>
<feature type="region of interest" description="Disordered" evidence="4">
    <location>
        <begin position="46"/>
        <end position="83"/>
    </location>
</feature>
<evidence type="ECO:0000256" key="4">
    <source>
        <dbReference type="SAM" id="MobiDB-lite"/>
    </source>
</evidence>
<dbReference type="EMBL" id="PGWX01000320">
    <property type="protein sequence ID" value="PPJ74355.1"/>
    <property type="molecule type" value="Genomic_DNA"/>
</dbReference>
<dbReference type="KEGG" id="shh:ShL2_01272"/>
<dbReference type="SUPFAM" id="SSF51230">
    <property type="entry name" value="Single hybrid motif"/>
    <property type="match status" value="1"/>
</dbReference>
<keyword evidence="9" id="KW-1185">Reference proteome</keyword>
<dbReference type="EMBL" id="JAVSOO010000013">
    <property type="protein sequence ID" value="MDT4286628.1"/>
    <property type="molecule type" value="Genomic_DNA"/>
</dbReference>
<protein>
    <recommendedName>
        <fullName evidence="1 3">Biotin carboxyl carrier protein of acetyl-CoA carboxylase</fullName>
    </recommendedName>
</protein>
<evidence type="ECO:0000256" key="1">
    <source>
        <dbReference type="ARBA" id="ARBA00017562"/>
    </source>
</evidence>
<sequence length="161" mass="17876">MNFKEIKELIEILDQSSLTEINIEDNKGSVVNLKKQKETEIITPQYTQQAPLAPATSTMATPNQSATESPVPQNNDQIDKDDSSYQTINAPMVGTFYKSPSPEEDAYVQVGDKVTNESTVCILEAMKLFNEIQAEVSGEIVEILVEDGQMVEYGQPLFKVK</sequence>
<dbReference type="InterPro" id="IPR011053">
    <property type="entry name" value="Single_hybrid_motif"/>
</dbReference>
<reference evidence="6 9" key="2">
    <citation type="submission" date="2023-08" db="EMBL/GenBank/DDBJ databases">
        <title>Genomic surveillance of Staphylococcus haemolyticus neonatal outbreak in southern France.</title>
        <authorList>
            <person name="Magnan C."/>
            <person name="Morsli M."/>
            <person name="Thiery B."/>
            <person name="Salipante F."/>
            <person name="Attar J."/>
            <person name="Massimo D.M."/>
            <person name="Ory J."/>
            <person name="Pantel A."/>
            <person name="Lavigne J.-P."/>
        </authorList>
    </citation>
    <scope>NUCLEOTIDE SEQUENCE [LARGE SCALE GENOMIC DNA]</scope>
    <source>
        <strain evidence="6 9">NSH026</strain>
    </source>
</reference>
<comment type="function">
    <text evidence="3">This protein is a component of the acetyl coenzyme A carboxylase complex; first, biotin carboxylase catalyzes the carboxylation of the carrier protein and then the transcarboxylase transfers the carboxyl group to form malonyl-CoA.</text>
</comment>
<dbReference type="PRINTS" id="PR01071">
    <property type="entry name" value="ACOABIOTINCC"/>
</dbReference>
<proteinExistence type="predicted"/>
<dbReference type="InterPro" id="IPR001249">
    <property type="entry name" value="AcCoA_biotinCC"/>
</dbReference>
<organism evidence="7 8">
    <name type="scientific">Staphylococcus haemolyticus</name>
    <dbReference type="NCBI Taxonomy" id="1283"/>
    <lineage>
        <taxon>Bacteria</taxon>
        <taxon>Bacillati</taxon>
        <taxon>Bacillota</taxon>
        <taxon>Bacilli</taxon>
        <taxon>Bacillales</taxon>
        <taxon>Staphylococcaceae</taxon>
        <taxon>Staphylococcus</taxon>
    </lineage>
</organism>
<name>A0A2A1KAA7_STAHA</name>
<keyword evidence="3" id="KW-0443">Lipid metabolism</keyword>
<dbReference type="PROSITE" id="PS50968">
    <property type="entry name" value="BIOTINYL_LIPOYL"/>
    <property type="match status" value="1"/>
</dbReference>
<comment type="caution">
    <text evidence="7">The sequence shown here is derived from an EMBL/GenBank/DDBJ whole genome shotgun (WGS) entry which is preliminary data.</text>
</comment>
<dbReference type="CDD" id="cd06850">
    <property type="entry name" value="biotinyl_domain"/>
    <property type="match status" value="1"/>
</dbReference>
<accession>A0A2A1KAA7</accession>